<dbReference type="InParanoid" id="A0A0C3PCW4"/>
<sequence length="68" mass="7740">MQRMHCRFNLKRIVLFCSDLVYCVVRRIIERPRVGQTSSFGGRLEISDSSLELLAGLRSDPVMPGEVT</sequence>
<dbReference type="AlphaFoldDB" id="A0A0C3PCW4"/>
<dbReference type="EMBL" id="KN831966">
    <property type="protein sequence ID" value="KIO05604.1"/>
    <property type="molecule type" value="Genomic_DNA"/>
</dbReference>
<keyword evidence="2" id="KW-1185">Reference proteome</keyword>
<evidence type="ECO:0000313" key="2">
    <source>
        <dbReference type="Proteomes" id="UP000054217"/>
    </source>
</evidence>
<proteinExistence type="predicted"/>
<reference evidence="2" key="2">
    <citation type="submission" date="2015-01" db="EMBL/GenBank/DDBJ databases">
        <title>Evolutionary Origins and Diversification of the Mycorrhizal Mutualists.</title>
        <authorList>
            <consortium name="DOE Joint Genome Institute"/>
            <consortium name="Mycorrhizal Genomics Consortium"/>
            <person name="Kohler A."/>
            <person name="Kuo A."/>
            <person name="Nagy L.G."/>
            <person name="Floudas D."/>
            <person name="Copeland A."/>
            <person name="Barry K.W."/>
            <person name="Cichocki N."/>
            <person name="Veneault-Fourrey C."/>
            <person name="LaButti K."/>
            <person name="Lindquist E.A."/>
            <person name="Lipzen A."/>
            <person name="Lundell T."/>
            <person name="Morin E."/>
            <person name="Murat C."/>
            <person name="Riley R."/>
            <person name="Ohm R."/>
            <person name="Sun H."/>
            <person name="Tunlid A."/>
            <person name="Henrissat B."/>
            <person name="Grigoriev I.V."/>
            <person name="Hibbett D.S."/>
            <person name="Martin F."/>
        </authorList>
    </citation>
    <scope>NUCLEOTIDE SEQUENCE [LARGE SCALE GENOMIC DNA]</scope>
    <source>
        <strain evidence="2">Marx 270</strain>
    </source>
</reference>
<dbReference type="HOGENOM" id="CLU_2794960_0_0_1"/>
<reference evidence="1 2" key="1">
    <citation type="submission" date="2014-04" db="EMBL/GenBank/DDBJ databases">
        <authorList>
            <consortium name="DOE Joint Genome Institute"/>
            <person name="Kuo A."/>
            <person name="Kohler A."/>
            <person name="Costa M.D."/>
            <person name="Nagy L.G."/>
            <person name="Floudas D."/>
            <person name="Copeland A."/>
            <person name="Barry K.W."/>
            <person name="Cichocki N."/>
            <person name="Veneault-Fourrey C."/>
            <person name="LaButti K."/>
            <person name="Lindquist E.A."/>
            <person name="Lipzen A."/>
            <person name="Lundell T."/>
            <person name="Morin E."/>
            <person name="Murat C."/>
            <person name="Sun H."/>
            <person name="Tunlid A."/>
            <person name="Henrissat B."/>
            <person name="Grigoriev I.V."/>
            <person name="Hibbett D.S."/>
            <person name="Martin F."/>
            <person name="Nordberg H.P."/>
            <person name="Cantor M.N."/>
            <person name="Hua S.X."/>
        </authorList>
    </citation>
    <scope>NUCLEOTIDE SEQUENCE [LARGE SCALE GENOMIC DNA]</scope>
    <source>
        <strain evidence="1 2">Marx 270</strain>
    </source>
</reference>
<name>A0A0C3PCW4_PISTI</name>
<accession>A0A0C3PCW4</accession>
<dbReference type="Proteomes" id="UP000054217">
    <property type="component" value="Unassembled WGS sequence"/>
</dbReference>
<organism evidence="1 2">
    <name type="scientific">Pisolithus tinctorius Marx 270</name>
    <dbReference type="NCBI Taxonomy" id="870435"/>
    <lineage>
        <taxon>Eukaryota</taxon>
        <taxon>Fungi</taxon>
        <taxon>Dikarya</taxon>
        <taxon>Basidiomycota</taxon>
        <taxon>Agaricomycotina</taxon>
        <taxon>Agaricomycetes</taxon>
        <taxon>Agaricomycetidae</taxon>
        <taxon>Boletales</taxon>
        <taxon>Sclerodermatineae</taxon>
        <taxon>Pisolithaceae</taxon>
        <taxon>Pisolithus</taxon>
    </lineage>
</organism>
<evidence type="ECO:0000313" key="1">
    <source>
        <dbReference type="EMBL" id="KIO05604.1"/>
    </source>
</evidence>
<gene>
    <name evidence="1" type="ORF">M404DRAFT_512434</name>
</gene>
<protein>
    <submittedName>
        <fullName evidence="1">Uncharacterized protein</fullName>
    </submittedName>
</protein>